<keyword evidence="1" id="KW-0175">Coiled coil</keyword>
<evidence type="ECO:0000313" key="3">
    <source>
        <dbReference type="Proteomes" id="UP001516400"/>
    </source>
</evidence>
<evidence type="ECO:0000256" key="1">
    <source>
        <dbReference type="SAM" id="Coils"/>
    </source>
</evidence>
<reference evidence="2 3" key="1">
    <citation type="journal article" date="2021" name="BMC Biol.">
        <title>Horizontally acquired antibacterial genes associated with adaptive radiation of ladybird beetles.</title>
        <authorList>
            <person name="Li H.S."/>
            <person name="Tang X.F."/>
            <person name="Huang Y.H."/>
            <person name="Xu Z.Y."/>
            <person name="Chen M.L."/>
            <person name="Du X.Y."/>
            <person name="Qiu B.Y."/>
            <person name="Chen P.T."/>
            <person name="Zhang W."/>
            <person name="Slipinski A."/>
            <person name="Escalona H.E."/>
            <person name="Waterhouse R.M."/>
            <person name="Zwick A."/>
            <person name="Pang H."/>
        </authorList>
    </citation>
    <scope>NUCLEOTIDE SEQUENCE [LARGE SCALE GENOMIC DNA]</scope>
    <source>
        <strain evidence="2">SYSU2018</strain>
    </source>
</reference>
<proteinExistence type="predicted"/>
<comment type="caution">
    <text evidence="2">The sequence shown here is derived from an EMBL/GenBank/DDBJ whole genome shotgun (WGS) entry which is preliminary data.</text>
</comment>
<sequence length="158" mass="18486">MESNQIKSFLPLTIEIQKIRDERHIPYATEPAKEEVNPMKKPFIEKTNLHKKSKFTLDDIGEKLNTLIKQNNSLMKKLQKQKEQILDLKKDFHRLETQQQQMKEEIAHLKATSQQKNLNNNSVISGIDAKNMNDTQIKGNCLWSKTKCTTLKRELRSI</sequence>
<accession>A0ABD2NP62</accession>
<evidence type="ECO:0000313" key="2">
    <source>
        <dbReference type="EMBL" id="KAL3280425.1"/>
    </source>
</evidence>
<feature type="coiled-coil region" evidence="1">
    <location>
        <begin position="57"/>
        <end position="115"/>
    </location>
</feature>
<dbReference type="EMBL" id="JABFTP020000124">
    <property type="protein sequence ID" value="KAL3280425.1"/>
    <property type="molecule type" value="Genomic_DNA"/>
</dbReference>
<organism evidence="2 3">
    <name type="scientific">Cryptolaemus montrouzieri</name>
    <dbReference type="NCBI Taxonomy" id="559131"/>
    <lineage>
        <taxon>Eukaryota</taxon>
        <taxon>Metazoa</taxon>
        <taxon>Ecdysozoa</taxon>
        <taxon>Arthropoda</taxon>
        <taxon>Hexapoda</taxon>
        <taxon>Insecta</taxon>
        <taxon>Pterygota</taxon>
        <taxon>Neoptera</taxon>
        <taxon>Endopterygota</taxon>
        <taxon>Coleoptera</taxon>
        <taxon>Polyphaga</taxon>
        <taxon>Cucujiformia</taxon>
        <taxon>Coccinelloidea</taxon>
        <taxon>Coccinellidae</taxon>
        <taxon>Scymninae</taxon>
        <taxon>Scymnini</taxon>
        <taxon>Cryptolaemus</taxon>
    </lineage>
</organism>
<name>A0ABD2NP62_9CUCU</name>
<dbReference type="Proteomes" id="UP001516400">
    <property type="component" value="Unassembled WGS sequence"/>
</dbReference>
<dbReference type="AlphaFoldDB" id="A0ABD2NP62"/>
<keyword evidence="3" id="KW-1185">Reference proteome</keyword>
<gene>
    <name evidence="2" type="ORF">HHI36_017907</name>
</gene>
<protein>
    <submittedName>
        <fullName evidence="2">Uncharacterized protein</fullName>
    </submittedName>
</protein>